<dbReference type="Gene3D" id="3.40.50.2000">
    <property type="entry name" value="Glycogen Phosphorylase B"/>
    <property type="match status" value="2"/>
</dbReference>
<gene>
    <name evidence="4" type="ORF">JOE42_003989</name>
</gene>
<name>A0ABS2L115_9NOCA</name>
<dbReference type="EMBL" id="JAFBBK010000001">
    <property type="protein sequence ID" value="MBM7417256.1"/>
    <property type="molecule type" value="Genomic_DNA"/>
</dbReference>
<evidence type="ECO:0000313" key="4">
    <source>
        <dbReference type="EMBL" id="MBM7417256.1"/>
    </source>
</evidence>
<accession>A0ABS2L115</accession>
<evidence type="ECO:0000259" key="3">
    <source>
        <dbReference type="Pfam" id="PF13439"/>
    </source>
</evidence>
<dbReference type="Pfam" id="PF13439">
    <property type="entry name" value="Glyco_transf_4"/>
    <property type="match status" value="1"/>
</dbReference>
<dbReference type="InterPro" id="IPR028098">
    <property type="entry name" value="Glyco_trans_4-like_N"/>
</dbReference>
<evidence type="ECO:0000256" key="2">
    <source>
        <dbReference type="ARBA" id="ARBA00022679"/>
    </source>
</evidence>
<keyword evidence="5" id="KW-1185">Reference proteome</keyword>
<keyword evidence="2" id="KW-0808">Transferase</keyword>
<proteinExistence type="predicted"/>
<dbReference type="SUPFAM" id="SSF53756">
    <property type="entry name" value="UDP-Glycosyltransferase/glycogen phosphorylase"/>
    <property type="match status" value="1"/>
</dbReference>
<protein>
    <submittedName>
        <fullName evidence="4">Glycosyltransferase involved in cell wall biosynthesis</fullName>
    </submittedName>
</protein>
<reference evidence="4 5" key="1">
    <citation type="submission" date="2021-01" db="EMBL/GenBank/DDBJ databases">
        <title>Genomics of switchgrass bacterial isolates.</title>
        <authorList>
            <person name="Shade A."/>
        </authorList>
    </citation>
    <scope>NUCLEOTIDE SEQUENCE [LARGE SCALE GENOMIC DNA]</scope>
    <source>
        <strain evidence="4 5">PvP111</strain>
    </source>
</reference>
<evidence type="ECO:0000256" key="1">
    <source>
        <dbReference type="ARBA" id="ARBA00022676"/>
    </source>
</evidence>
<dbReference type="Proteomes" id="UP000703038">
    <property type="component" value="Unassembled WGS sequence"/>
</dbReference>
<dbReference type="Pfam" id="PF13692">
    <property type="entry name" value="Glyco_trans_1_4"/>
    <property type="match status" value="1"/>
</dbReference>
<dbReference type="PANTHER" id="PTHR12526:SF630">
    <property type="entry name" value="GLYCOSYLTRANSFERASE"/>
    <property type="match status" value="1"/>
</dbReference>
<dbReference type="CDD" id="cd03801">
    <property type="entry name" value="GT4_PimA-like"/>
    <property type="match status" value="1"/>
</dbReference>
<dbReference type="RefSeq" id="WP_204869890.1">
    <property type="nucleotide sequence ID" value="NZ_JAFBBK010000001.1"/>
</dbReference>
<evidence type="ECO:0000313" key="5">
    <source>
        <dbReference type="Proteomes" id="UP000703038"/>
    </source>
</evidence>
<comment type="caution">
    <text evidence="4">The sequence shown here is derived from an EMBL/GenBank/DDBJ whole genome shotgun (WGS) entry which is preliminary data.</text>
</comment>
<keyword evidence="1" id="KW-0328">Glycosyltransferase</keyword>
<sequence length="371" mass="39740">MTTVLLAHPSAELYGSDRMLLESARALLRRHRVVVALPATGPLVTALESEGAEVVVVPVPVLRRDSLRPRGFARFVSSGALAVRPMVDVLRRYRVDALYVNTIVLPLWTMAGRAAGVPTLCHVHEAEFIRNSLVRGTFFAPLRCADSVVFNSHTSASTVTMPRSRVIYNGVVGPSSSTAVREHLGSPVRLVQVGRISERKGTDVAVRATQLLADRGLQVHLTVVGDSFAGNEAFERRVRASAGANVTFAGHRTDVWDSLASADIALVPSRLEPFGNVAVEAMLSGRPVIASATEGLLEIVDHGRTGLLVDPGNSRDLADAVVALTSDWTAATAMATSALNDATRRFSLERYHREVVDAVADLLNVDFAVAA</sequence>
<organism evidence="4 5">
    <name type="scientific">Rhodococcoides corynebacterioides</name>
    <dbReference type="NCBI Taxonomy" id="53972"/>
    <lineage>
        <taxon>Bacteria</taxon>
        <taxon>Bacillati</taxon>
        <taxon>Actinomycetota</taxon>
        <taxon>Actinomycetes</taxon>
        <taxon>Mycobacteriales</taxon>
        <taxon>Nocardiaceae</taxon>
        <taxon>Rhodococcoides</taxon>
    </lineage>
</organism>
<dbReference type="PANTHER" id="PTHR12526">
    <property type="entry name" value="GLYCOSYLTRANSFERASE"/>
    <property type="match status" value="1"/>
</dbReference>
<feature type="domain" description="Glycosyltransferase subfamily 4-like N-terminal" evidence="3">
    <location>
        <begin position="15"/>
        <end position="171"/>
    </location>
</feature>